<proteinExistence type="predicted"/>
<dbReference type="AlphaFoldDB" id="A0A9N7VZ16"/>
<dbReference type="EMBL" id="CADEAL010004358">
    <property type="protein sequence ID" value="CAB1457797.1"/>
    <property type="molecule type" value="Genomic_DNA"/>
</dbReference>
<evidence type="ECO:0000313" key="2">
    <source>
        <dbReference type="Proteomes" id="UP001153269"/>
    </source>
</evidence>
<reference evidence="1" key="1">
    <citation type="submission" date="2020-03" db="EMBL/GenBank/DDBJ databases">
        <authorList>
            <person name="Weist P."/>
        </authorList>
    </citation>
    <scope>NUCLEOTIDE SEQUENCE</scope>
</reference>
<comment type="caution">
    <text evidence="1">The sequence shown here is derived from an EMBL/GenBank/DDBJ whole genome shotgun (WGS) entry which is preliminary data.</text>
</comment>
<organism evidence="1 2">
    <name type="scientific">Pleuronectes platessa</name>
    <name type="common">European plaice</name>
    <dbReference type="NCBI Taxonomy" id="8262"/>
    <lineage>
        <taxon>Eukaryota</taxon>
        <taxon>Metazoa</taxon>
        <taxon>Chordata</taxon>
        <taxon>Craniata</taxon>
        <taxon>Vertebrata</taxon>
        <taxon>Euteleostomi</taxon>
        <taxon>Actinopterygii</taxon>
        <taxon>Neopterygii</taxon>
        <taxon>Teleostei</taxon>
        <taxon>Neoteleostei</taxon>
        <taxon>Acanthomorphata</taxon>
        <taxon>Carangaria</taxon>
        <taxon>Pleuronectiformes</taxon>
        <taxon>Pleuronectoidei</taxon>
        <taxon>Pleuronectidae</taxon>
        <taxon>Pleuronectes</taxon>
    </lineage>
</organism>
<gene>
    <name evidence="1" type="ORF">PLEPLA_LOCUS45624</name>
</gene>
<accession>A0A9N7VZ16</accession>
<keyword evidence="2" id="KW-1185">Reference proteome</keyword>
<protein>
    <submittedName>
        <fullName evidence="1">Uncharacterized protein</fullName>
    </submittedName>
</protein>
<dbReference type="Proteomes" id="UP001153269">
    <property type="component" value="Unassembled WGS sequence"/>
</dbReference>
<evidence type="ECO:0000313" key="1">
    <source>
        <dbReference type="EMBL" id="CAB1457797.1"/>
    </source>
</evidence>
<sequence>MRSATGRRQQGARWDSATAPFHLQTIDSSAGSEFSTGMTGPPLFFFSHVKCSKLITPSLHGGEEKDSTKWSYSCIIFWGVGVGMEKFGRRPGAAPHPFVW</sequence>
<name>A0A9N7VZ16_PLEPL</name>